<dbReference type="InterPro" id="IPR050406">
    <property type="entry name" value="FGGY_Carb_Kinase"/>
</dbReference>
<dbReference type="Proteomes" id="UP000193006">
    <property type="component" value="Chromosome"/>
</dbReference>
<comment type="similarity">
    <text evidence="1 4">Belongs to the FGGY kinase family.</text>
</comment>
<dbReference type="PROSITE" id="PS00445">
    <property type="entry name" value="FGGY_KINASES_2"/>
    <property type="match status" value="1"/>
</dbReference>
<keyword evidence="8" id="KW-1185">Reference proteome</keyword>
<evidence type="ECO:0000259" key="5">
    <source>
        <dbReference type="Pfam" id="PF00370"/>
    </source>
</evidence>
<keyword evidence="3 4" id="KW-0418">Kinase</keyword>
<dbReference type="RefSeq" id="WP_066150987.1">
    <property type="nucleotide sequence ID" value="NZ_CP020814.1"/>
</dbReference>
<evidence type="ECO:0000256" key="1">
    <source>
        <dbReference type="ARBA" id="ARBA00009156"/>
    </source>
</evidence>
<keyword evidence="2 4" id="KW-0808">Transferase</keyword>
<evidence type="ECO:0000256" key="4">
    <source>
        <dbReference type="RuleBase" id="RU003733"/>
    </source>
</evidence>
<dbReference type="SUPFAM" id="SSF53067">
    <property type="entry name" value="Actin-like ATPase domain"/>
    <property type="match status" value="2"/>
</dbReference>
<name>A0A1X9MF33_9BACI</name>
<dbReference type="PANTHER" id="PTHR43095:SF2">
    <property type="entry name" value="GLUCONOKINASE"/>
    <property type="match status" value="1"/>
</dbReference>
<evidence type="ECO:0000256" key="3">
    <source>
        <dbReference type="ARBA" id="ARBA00022777"/>
    </source>
</evidence>
<gene>
    <name evidence="7" type="primary">xylB_1</name>
    <name evidence="7" type="ORF">BkAM31D_16125</name>
</gene>
<dbReference type="PIRSF" id="PIRSF000538">
    <property type="entry name" value="GlpK"/>
    <property type="match status" value="1"/>
</dbReference>
<evidence type="ECO:0000259" key="6">
    <source>
        <dbReference type="Pfam" id="PF02782"/>
    </source>
</evidence>
<dbReference type="EMBL" id="CP020814">
    <property type="protein sequence ID" value="ARK31254.1"/>
    <property type="molecule type" value="Genomic_DNA"/>
</dbReference>
<sequence length="490" mass="54476">MSRELVIGLDLGTTSAKAVVFNLQGNVVAEAEEMITSYYPQTGWVEQDPNEIERLAVLAVRSAVEKAQIKEDELLTVGFSSAMHSLICVDHDGDALGRAIIWADGRSTEQAEKLKQLEGFKLYQKTGMPNHPMSPLTKLIWMKENRYEPYQQAAHFMSIKEFVILKWFGQRVVDFAMASATGLFNLNSFQWDEEALEIAAVSKEQLSTIVPPTECIKGFKSEIAMEMGINVNVPFVIGSADGQLANLGIGAILPGEVAITAGTSGAIRQFSKNASIDHKHETFCYAFSKEYSIIGGPTNNGGIALQWLKELLNYEGSFDELTKEAEQVLPGAEGILFHPYINGERAPLWNQQAKGNFFGVTITHKKQHFVRAVLEGITFNLYQIGQALERIAGEPNKLYVNGGLSRSPLWLQMLADVFDKEVYVPESHHSAAWGAAWTGLVSIGKVDSFEEIKKNVPMGDVIKPNKQNHLVYKEIYSKYEKLGRDLSKYF</sequence>
<dbReference type="InterPro" id="IPR018485">
    <property type="entry name" value="FGGY_C"/>
</dbReference>
<dbReference type="Pfam" id="PF00370">
    <property type="entry name" value="FGGY_N"/>
    <property type="match status" value="1"/>
</dbReference>
<dbReference type="InterPro" id="IPR018483">
    <property type="entry name" value="Carb_kinase_FGGY_CS"/>
</dbReference>
<dbReference type="InterPro" id="IPR043129">
    <property type="entry name" value="ATPase_NBD"/>
</dbReference>
<dbReference type="KEGG" id="bkw:BkAM31D_16125"/>
<evidence type="ECO:0000313" key="8">
    <source>
        <dbReference type="Proteomes" id="UP000193006"/>
    </source>
</evidence>
<organism evidence="7 8">
    <name type="scientific">Halalkalibacter krulwichiae</name>
    <dbReference type="NCBI Taxonomy" id="199441"/>
    <lineage>
        <taxon>Bacteria</taxon>
        <taxon>Bacillati</taxon>
        <taxon>Bacillota</taxon>
        <taxon>Bacilli</taxon>
        <taxon>Bacillales</taxon>
        <taxon>Bacillaceae</taxon>
        <taxon>Halalkalibacter</taxon>
    </lineage>
</organism>
<protein>
    <submittedName>
        <fullName evidence="7">Xylulose kinase</fullName>
        <ecNumber evidence="7">2.7.1.17</ecNumber>
    </submittedName>
</protein>
<feature type="domain" description="Carbohydrate kinase FGGY C-terminal" evidence="6">
    <location>
        <begin position="258"/>
        <end position="442"/>
    </location>
</feature>
<evidence type="ECO:0000313" key="7">
    <source>
        <dbReference type="EMBL" id="ARK31254.1"/>
    </source>
</evidence>
<reference evidence="7 8" key="1">
    <citation type="submission" date="2017-04" db="EMBL/GenBank/DDBJ databases">
        <title>Bacillus krulwichiae AM31D Genome sequencing and assembly.</title>
        <authorList>
            <person name="Krulwich T.A."/>
            <person name="Anastor L."/>
            <person name="Ehrlich R."/>
            <person name="Ehrlich G.D."/>
            <person name="Janto B."/>
        </authorList>
    </citation>
    <scope>NUCLEOTIDE SEQUENCE [LARGE SCALE GENOMIC DNA]</scope>
    <source>
        <strain evidence="7 8">AM31D</strain>
    </source>
</reference>
<dbReference type="PROSITE" id="PS00933">
    <property type="entry name" value="FGGY_KINASES_1"/>
    <property type="match status" value="1"/>
</dbReference>
<accession>A0A1X9MF33</accession>
<dbReference type="GO" id="GO:0004856">
    <property type="term" value="F:D-xylulokinase activity"/>
    <property type="evidence" value="ECO:0007669"/>
    <property type="project" value="UniProtKB-EC"/>
</dbReference>
<dbReference type="STRING" id="199441.BkAM31D_16125"/>
<dbReference type="AlphaFoldDB" id="A0A1X9MF33"/>
<dbReference type="EC" id="2.7.1.17" evidence="7"/>
<feature type="domain" description="Carbohydrate kinase FGGY N-terminal" evidence="5">
    <location>
        <begin position="6"/>
        <end position="248"/>
    </location>
</feature>
<evidence type="ECO:0000256" key="2">
    <source>
        <dbReference type="ARBA" id="ARBA00022679"/>
    </source>
</evidence>
<proteinExistence type="inferred from homology"/>
<dbReference type="InterPro" id="IPR018484">
    <property type="entry name" value="FGGY_N"/>
</dbReference>
<dbReference type="Gene3D" id="3.30.420.40">
    <property type="match status" value="2"/>
</dbReference>
<dbReference type="Pfam" id="PF02782">
    <property type="entry name" value="FGGY_C"/>
    <property type="match status" value="1"/>
</dbReference>
<dbReference type="PANTHER" id="PTHR43095">
    <property type="entry name" value="SUGAR KINASE"/>
    <property type="match status" value="1"/>
</dbReference>
<dbReference type="InterPro" id="IPR000577">
    <property type="entry name" value="Carb_kinase_FGGY"/>
</dbReference>
<dbReference type="CDD" id="cd07770">
    <property type="entry name" value="ASKHA_NBD_FGGY_GntK"/>
    <property type="match status" value="1"/>
</dbReference>